<keyword evidence="1" id="KW-0732">Signal</keyword>
<gene>
    <name evidence="3" type="ORF">METZ01_LOCUS78306</name>
</gene>
<dbReference type="EMBL" id="UINC01006094">
    <property type="protein sequence ID" value="SVA25452.1"/>
    <property type="molecule type" value="Genomic_DNA"/>
</dbReference>
<dbReference type="InterPro" id="IPR052177">
    <property type="entry name" value="Divisome_Glycosyl_Hydrolase"/>
</dbReference>
<dbReference type="InterPro" id="IPR003790">
    <property type="entry name" value="GHL10"/>
</dbReference>
<evidence type="ECO:0000259" key="2">
    <source>
        <dbReference type="Pfam" id="PF02638"/>
    </source>
</evidence>
<dbReference type="Gene3D" id="3.20.20.80">
    <property type="entry name" value="Glycosidases"/>
    <property type="match status" value="1"/>
</dbReference>
<sequence>MDSIKVTFGRAVFIALLFLSNIQLPVFASDIQAMWVVRDYMTCPEYIDKALEFAAENNFNHIFAQVRGRGDAYYKSDIVSRSDIVKSDFDPLDYILRQSKRFNIKVHAWINVYYLWSASRMPTQDDHILKTHSQWLDTKEFQYVNVKKMLSTMNRSRVPNGEGFFLAPTHPDVEKYLLNIITELVRKYPVDGLHFDYIRYHDFEYGFNPEGMKVFKDEYQSLDQTTYSVIREKPSWGDFRRNKITRFIEK</sequence>
<protein>
    <recommendedName>
        <fullName evidence="2">Glycosyl hydrolase-like 10 domain-containing protein</fullName>
    </recommendedName>
</protein>
<dbReference type="PANTHER" id="PTHR43405">
    <property type="entry name" value="GLYCOSYL HYDROLASE DIGH"/>
    <property type="match status" value="1"/>
</dbReference>
<dbReference type="AlphaFoldDB" id="A0A381UB49"/>
<name>A0A381UB49_9ZZZZ</name>
<accession>A0A381UB49</accession>
<feature type="non-terminal residue" evidence="3">
    <location>
        <position position="250"/>
    </location>
</feature>
<feature type="domain" description="Glycosyl hydrolase-like 10" evidence="2">
    <location>
        <begin position="50"/>
        <end position="250"/>
    </location>
</feature>
<proteinExistence type="predicted"/>
<reference evidence="3" key="1">
    <citation type="submission" date="2018-05" db="EMBL/GenBank/DDBJ databases">
        <authorList>
            <person name="Lanie J.A."/>
            <person name="Ng W.-L."/>
            <person name="Kazmierczak K.M."/>
            <person name="Andrzejewski T.M."/>
            <person name="Davidsen T.M."/>
            <person name="Wayne K.J."/>
            <person name="Tettelin H."/>
            <person name="Glass J.I."/>
            <person name="Rusch D."/>
            <person name="Podicherti R."/>
            <person name="Tsui H.-C.T."/>
            <person name="Winkler M.E."/>
        </authorList>
    </citation>
    <scope>NUCLEOTIDE SEQUENCE</scope>
</reference>
<dbReference type="PANTHER" id="PTHR43405:SF1">
    <property type="entry name" value="GLYCOSYL HYDROLASE DIGH"/>
    <property type="match status" value="1"/>
</dbReference>
<dbReference type="SUPFAM" id="SSF51445">
    <property type="entry name" value="(Trans)glycosidases"/>
    <property type="match status" value="1"/>
</dbReference>
<evidence type="ECO:0000313" key="3">
    <source>
        <dbReference type="EMBL" id="SVA25452.1"/>
    </source>
</evidence>
<organism evidence="3">
    <name type="scientific">marine metagenome</name>
    <dbReference type="NCBI Taxonomy" id="408172"/>
    <lineage>
        <taxon>unclassified sequences</taxon>
        <taxon>metagenomes</taxon>
        <taxon>ecological metagenomes</taxon>
    </lineage>
</organism>
<evidence type="ECO:0000256" key="1">
    <source>
        <dbReference type="ARBA" id="ARBA00022729"/>
    </source>
</evidence>
<dbReference type="InterPro" id="IPR017853">
    <property type="entry name" value="GH"/>
</dbReference>
<dbReference type="Pfam" id="PF02638">
    <property type="entry name" value="GHL10"/>
    <property type="match status" value="1"/>
</dbReference>